<protein>
    <submittedName>
        <fullName evidence="1">Uncharacterized protein</fullName>
    </submittedName>
</protein>
<dbReference type="AlphaFoldDB" id="A0A917AYR6"/>
<evidence type="ECO:0000313" key="2">
    <source>
        <dbReference type="Proteomes" id="UP000660110"/>
    </source>
</evidence>
<comment type="caution">
    <text evidence="1">The sequence shown here is derived from an EMBL/GenBank/DDBJ whole genome shotgun (WGS) entry which is preliminary data.</text>
</comment>
<evidence type="ECO:0000313" key="1">
    <source>
        <dbReference type="EMBL" id="GGF08581.1"/>
    </source>
</evidence>
<keyword evidence="2" id="KW-1185">Reference proteome</keyword>
<dbReference type="EMBL" id="BMEL01000001">
    <property type="protein sequence ID" value="GGF08581.1"/>
    <property type="molecule type" value="Genomic_DNA"/>
</dbReference>
<gene>
    <name evidence="1" type="ORF">GCM10010954_03830</name>
</gene>
<dbReference type="Proteomes" id="UP000660110">
    <property type="component" value="Unassembled WGS sequence"/>
</dbReference>
<reference evidence="1" key="1">
    <citation type="journal article" date="2014" name="Int. J. Syst. Evol. Microbiol.">
        <title>Complete genome sequence of Corynebacterium casei LMG S-19264T (=DSM 44701T), isolated from a smear-ripened cheese.</title>
        <authorList>
            <consortium name="US DOE Joint Genome Institute (JGI-PGF)"/>
            <person name="Walter F."/>
            <person name="Albersmeier A."/>
            <person name="Kalinowski J."/>
            <person name="Ruckert C."/>
        </authorList>
    </citation>
    <scope>NUCLEOTIDE SEQUENCE</scope>
    <source>
        <strain evidence="1">CGMCC 1.12153</strain>
    </source>
</reference>
<accession>A0A917AYR6</accession>
<reference evidence="1" key="2">
    <citation type="submission" date="2020-09" db="EMBL/GenBank/DDBJ databases">
        <authorList>
            <person name="Sun Q."/>
            <person name="Zhou Y."/>
        </authorList>
    </citation>
    <scope>NUCLEOTIDE SEQUENCE</scope>
    <source>
        <strain evidence="1">CGMCC 1.12153</strain>
    </source>
</reference>
<name>A0A917AYR6_HALAA</name>
<dbReference type="RefSeq" id="WP_188375770.1">
    <property type="nucleotide sequence ID" value="NZ_BMEL01000001.1"/>
</dbReference>
<sequence>MEQSKSYKARDEYNWIMDISEPNQLRNAVYEMKQYYINKLIEAKLLDDSAKDECTLTVSQLKIIMDHHQLL</sequence>
<organism evidence="1 2">
    <name type="scientific">Halobacillus andaensis</name>
    <dbReference type="NCBI Taxonomy" id="1176239"/>
    <lineage>
        <taxon>Bacteria</taxon>
        <taxon>Bacillati</taxon>
        <taxon>Bacillota</taxon>
        <taxon>Bacilli</taxon>
        <taxon>Bacillales</taxon>
        <taxon>Bacillaceae</taxon>
        <taxon>Halobacillus</taxon>
    </lineage>
</organism>
<proteinExistence type="predicted"/>